<dbReference type="PIRSF" id="PIRSF000463">
    <property type="entry name" value="GlgB"/>
    <property type="match status" value="1"/>
</dbReference>
<dbReference type="InterPro" id="IPR048650">
    <property type="entry name" value="ISOA1-3-like_C"/>
</dbReference>
<dbReference type="Pfam" id="PF21156">
    <property type="entry name" value="ISOA1-3_C"/>
    <property type="match status" value="1"/>
</dbReference>
<evidence type="ECO:0000256" key="4">
    <source>
        <dbReference type="ARBA" id="ARBA00023295"/>
    </source>
</evidence>
<dbReference type="InterPro" id="IPR044505">
    <property type="entry name" value="GlgX_Isoamylase_N_E_set"/>
</dbReference>
<evidence type="ECO:0000313" key="6">
    <source>
        <dbReference type="EMBL" id="MFC0261062.1"/>
    </source>
</evidence>
<dbReference type="EMBL" id="JBHLWI010000001">
    <property type="protein sequence ID" value="MFC0261062.1"/>
    <property type="molecule type" value="Genomic_DNA"/>
</dbReference>
<evidence type="ECO:0000259" key="5">
    <source>
        <dbReference type="SMART" id="SM00642"/>
    </source>
</evidence>
<dbReference type="InterPro" id="IPR011837">
    <property type="entry name" value="Glycogen_debranch_GlgX"/>
</dbReference>
<dbReference type="Pfam" id="PF00128">
    <property type="entry name" value="Alpha-amylase"/>
    <property type="match status" value="1"/>
</dbReference>
<dbReference type="Proteomes" id="UP001589797">
    <property type="component" value="Unassembled WGS sequence"/>
</dbReference>
<feature type="domain" description="Glycosyl hydrolase family 13 catalytic" evidence="5">
    <location>
        <begin position="163"/>
        <end position="572"/>
    </location>
</feature>
<dbReference type="NCBIfam" id="TIGR02100">
    <property type="entry name" value="glgX_debranch"/>
    <property type="match status" value="1"/>
</dbReference>
<dbReference type="GO" id="GO:0120549">
    <property type="term" value="F:limit dextrin alpha-1,6-maltotetraose-hydrolase activity"/>
    <property type="evidence" value="ECO:0007669"/>
    <property type="project" value="UniProtKB-EC"/>
</dbReference>
<evidence type="ECO:0000256" key="2">
    <source>
        <dbReference type="ARBA" id="ARBA00022801"/>
    </source>
</evidence>
<dbReference type="InterPro" id="IPR004193">
    <property type="entry name" value="Glyco_hydro_13_N"/>
</dbReference>
<dbReference type="InterPro" id="IPR014756">
    <property type="entry name" value="Ig_E-set"/>
</dbReference>
<dbReference type="SMART" id="SM00642">
    <property type="entry name" value="Aamy"/>
    <property type="match status" value="1"/>
</dbReference>
<proteinExistence type="inferred from homology"/>
<evidence type="ECO:0000313" key="7">
    <source>
        <dbReference type="Proteomes" id="UP001589797"/>
    </source>
</evidence>
<keyword evidence="2 6" id="KW-0378">Hydrolase</keyword>
<dbReference type="InterPro" id="IPR017853">
    <property type="entry name" value="GH"/>
</dbReference>
<dbReference type="Gene3D" id="3.20.20.80">
    <property type="entry name" value="Glycosidases"/>
    <property type="match status" value="1"/>
</dbReference>
<dbReference type="InterPro" id="IPR013780">
    <property type="entry name" value="Glyco_hydro_b"/>
</dbReference>
<dbReference type="SUPFAM" id="SSF81296">
    <property type="entry name" value="E set domains"/>
    <property type="match status" value="1"/>
</dbReference>
<evidence type="ECO:0000256" key="1">
    <source>
        <dbReference type="ARBA" id="ARBA00008061"/>
    </source>
</evidence>
<dbReference type="EC" id="3.2.1.196" evidence="6"/>
<keyword evidence="4 6" id="KW-0326">Glycosidase</keyword>
<dbReference type="RefSeq" id="WP_382385518.1">
    <property type="nucleotide sequence ID" value="NZ_JBHLWI010000001.1"/>
</dbReference>
<reference evidence="6 7" key="1">
    <citation type="submission" date="2024-09" db="EMBL/GenBank/DDBJ databases">
        <authorList>
            <person name="Sun Q."/>
            <person name="Mori K."/>
        </authorList>
    </citation>
    <scope>NUCLEOTIDE SEQUENCE [LARGE SCALE GENOMIC DNA]</scope>
    <source>
        <strain evidence="6 7">CCM 7650</strain>
    </source>
</reference>
<protein>
    <submittedName>
        <fullName evidence="6">Glycogen debranching protein GlgX</fullName>
        <ecNumber evidence="6">3.2.1.196</ecNumber>
    </submittedName>
</protein>
<name>A0ABV6FML3_9BACT</name>
<dbReference type="PANTHER" id="PTHR43002">
    <property type="entry name" value="GLYCOGEN DEBRANCHING ENZYME"/>
    <property type="match status" value="1"/>
</dbReference>
<accession>A0ABV6FML3</accession>
<dbReference type="CDD" id="cd02856">
    <property type="entry name" value="E_set_GDE_Isoamylase_N"/>
    <property type="match status" value="1"/>
</dbReference>
<keyword evidence="3" id="KW-0809">Transit peptide</keyword>
<dbReference type="Gene3D" id="2.60.40.1180">
    <property type="entry name" value="Golgi alpha-mannosidase II"/>
    <property type="match status" value="1"/>
</dbReference>
<dbReference type="InterPro" id="IPR037439">
    <property type="entry name" value="Branching_enzy"/>
</dbReference>
<dbReference type="SUPFAM" id="SSF51445">
    <property type="entry name" value="(Trans)glycosidases"/>
    <property type="match status" value="1"/>
</dbReference>
<organism evidence="6 7">
    <name type="scientific">Fontibacter flavus</name>
    <dbReference type="NCBI Taxonomy" id="654838"/>
    <lineage>
        <taxon>Bacteria</taxon>
        <taxon>Pseudomonadati</taxon>
        <taxon>Bacteroidota</taxon>
        <taxon>Cytophagia</taxon>
        <taxon>Cytophagales</taxon>
        <taxon>Cyclobacteriaceae</taxon>
        <taxon>Fontibacter</taxon>
    </lineage>
</organism>
<dbReference type="Gene3D" id="2.60.40.10">
    <property type="entry name" value="Immunoglobulins"/>
    <property type="match status" value="1"/>
</dbReference>
<keyword evidence="7" id="KW-1185">Reference proteome</keyword>
<dbReference type="Pfam" id="PF02922">
    <property type="entry name" value="CBM_48"/>
    <property type="match status" value="1"/>
</dbReference>
<dbReference type="CDD" id="cd11326">
    <property type="entry name" value="AmyAc_Glg_debranch"/>
    <property type="match status" value="1"/>
</dbReference>
<dbReference type="InterPro" id="IPR013783">
    <property type="entry name" value="Ig-like_fold"/>
</dbReference>
<comment type="similarity">
    <text evidence="1">Belongs to the glycosyl hydrolase 13 family.</text>
</comment>
<sequence>MLNTQVSVKTHPGQSFPIGTSFSEDGVNFCIFSKNATDVDLLLFNDANDLLPSQVFKLDKVKNKTYHYWHICVEDLKPGQLYGYRIHGPYQPEKGHRFDPSKVILDPYAKAVTIPEDYNRKALNEFGNASASSLKSVLVDTSQYDWEDDKHPRRPFSRTVIYEMHVGGFTKRDNSGVEEHLKGTFLGLIEKIPYLKDLGITAVELLPVFQFDTQDAPSGLENYWGYSPISFFAPHQGYSSDPSNPLQVLNDFRDMVKAFHKAGIEVILDVVFNHSSENKENGPTYTFKGIDNSIYYLLEEEDKSKYKDYSGTGNSLNANQSIVRRMILSSLHFWVRDMHVDGFRFDLASILSRDEKGNPIENPPILWDIESDPILAGTKLIAEAWDAAGLYQVGNFTGDSWKEWNGKFRDDTRSFLRGDKGKIGDFVTRLIGSPDMYASKKRGPEQSINFISCHDGFTLHDLVSYNEKHNLANNAQNRDGNNDNLSWNCGVEGPTNDPDILALRRRQVKNFLTINLLSLGVPMIWMGDEVCHTQYGNNNAYCQNNELTWFDWDLIHKNKDIYRFVKLLIHKRFRMESSQEDFNLILSDFLQQSRIIWHGVKINLPDWSETSHSIAFTIVAMHGKKAMHYIINAYHHDLDFELPIIMDDKLVTWRRWLDTSLDSPNDILYHDAIEVQGTTYRTKCHSIVILKADLG</sequence>
<comment type="caution">
    <text evidence="6">The sequence shown here is derived from an EMBL/GenBank/DDBJ whole genome shotgun (WGS) entry which is preliminary data.</text>
</comment>
<gene>
    <name evidence="6" type="primary">glgX</name>
    <name evidence="6" type="ORF">ACFFIP_00095</name>
</gene>
<evidence type="ECO:0000256" key="3">
    <source>
        <dbReference type="ARBA" id="ARBA00022946"/>
    </source>
</evidence>
<dbReference type="SUPFAM" id="SSF51011">
    <property type="entry name" value="Glycosyl hydrolase domain"/>
    <property type="match status" value="1"/>
</dbReference>
<dbReference type="InterPro" id="IPR006047">
    <property type="entry name" value="GH13_cat_dom"/>
</dbReference>